<evidence type="ECO:0000313" key="4">
    <source>
        <dbReference type="Proteomes" id="UP001606300"/>
    </source>
</evidence>
<proteinExistence type="predicted"/>
<feature type="chain" id="PRO_5045734181" evidence="1">
    <location>
        <begin position="23"/>
        <end position="243"/>
    </location>
</feature>
<keyword evidence="1" id="KW-0732">Signal</keyword>
<name>A0ABW7EUB5_9BURK</name>
<evidence type="ECO:0000259" key="2">
    <source>
        <dbReference type="Pfam" id="PF07589"/>
    </source>
</evidence>
<dbReference type="EMBL" id="JBIGHY010000015">
    <property type="protein sequence ID" value="MFG6417022.1"/>
    <property type="molecule type" value="Genomic_DNA"/>
</dbReference>
<gene>
    <name evidence="3" type="ORF">ACG02S_24305</name>
</gene>
<dbReference type="Proteomes" id="UP001606300">
    <property type="component" value="Unassembled WGS sequence"/>
</dbReference>
<protein>
    <submittedName>
        <fullName evidence="3">PEP-CTERM sorting domain-containing protein</fullName>
    </submittedName>
</protein>
<evidence type="ECO:0000256" key="1">
    <source>
        <dbReference type="SAM" id="SignalP"/>
    </source>
</evidence>
<feature type="signal peptide" evidence="1">
    <location>
        <begin position="1"/>
        <end position="22"/>
    </location>
</feature>
<dbReference type="InterPro" id="IPR013424">
    <property type="entry name" value="Ice-binding_C"/>
</dbReference>
<sequence>MRPALLACAAALALLSSGAALANATDPAFSDIAGAAATDSFNQLIAGRISAANLVAGISGNVANEGGATFKRLTGGFYPASSGLYSWSTDSAFSFSVGSAAAGLTSVNLQTFVSIDTSQGVDGLLQAGYLPTLSYNGGSQSLAPVYTMTSVGGGVGMDGTPLTASPSNLNYGQFAWDLSGLGTSISSFSISFGLDTHSNALAFQLDQVAAVPEPATYAFAAIGMALCAGAAWRRRRTLRAVPA</sequence>
<reference evidence="3 4" key="1">
    <citation type="submission" date="2024-09" db="EMBL/GenBank/DDBJ databases">
        <title>Novel species of the genus Pelomonas and Roseateles isolated from streams.</title>
        <authorList>
            <person name="Lu H."/>
        </authorList>
    </citation>
    <scope>NUCLEOTIDE SEQUENCE [LARGE SCALE GENOMIC DNA]</scope>
    <source>
        <strain evidence="3 4">DC23W</strain>
    </source>
</reference>
<feature type="domain" description="Ice-binding protein C-terminal" evidence="2">
    <location>
        <begin position="210"/>
        <end position="235"/>
    </location>
</feature>
<comment type="caution">
    <text evidence="3">The sequence shown here is derived from an EMBL/GenBank/DDBJ whole genome shotgun (WGS) entry which is preliminary data.</text>
</comment>
<dbReference type="RefSeq" id="WP_394473081.1">
    <property type="nucleotide sequence ID" value="NZ_JBIGHY010000015.1"/>
</dbReference>
<accession>A0ABW7EUB5</accession>
<keyword evidence="4" id="KW-1185">Reference proteome</keyword>
<organism evidence="3 4">
    <name type="scientific">Pelomonas dachongensis</name>
    <dbReference type="NCBI Taxonomy" id="3299029"/>
    <lineage>
        <taxon>Bacteria</taxon>
        <taxon>Pseudomonadati</taxon>
        <taxon>Pseudomonadota</taxon>
        <taxon>Betaproteobacteria</taxon>
        <taxon>Burkholderiales</taxon>
        <taxon>Sphaerotilaceae</taxon>
        <taxon>Roseateles</taxon>
    </lineage>
</organism>
<dbReference type="Pfam" id="PF07589">
    <property type="entry name" value="PEP-CTERM"/>
    <property type="match status" value="1"/>
</dbReference>
<evidence type="ECO:0000313" key="3">
    <source>
        <dbReference type="EMBL" id="MFG6417022.1"/>
    </source>
</evidence>